<dbReference type="VEuPathDB" id="TrichDB:TVAGG3_0925210"/>
<dbReference type="Proteomes" id="UP000001542">
    <property type="component" value="Unassembled WGS sequence"/>
</dbReference>
<organism evidence="1 2">
    <name type="scientific">Trichomonas vaginalis (strain ATCC PRA-98 / G3)</name>
    <dbReference type="NCBI Taxonomy" id="412133"/>
    <lineage>
        <taxon>Eukaryota</taxon>
        <taxon>Metamonada</taxon>
        <taxon>Parabasalia</taxon>
        <taxon>Trichomonadida</taxon>
        <taxon>Trichomonadidae</taxon>
        <taxon>Trichomonas</taxon>
    </lineage>
</organism>
<evidence type="ECO:0000313" key="2">
    <source>
        <dbReference type="Proteomes" id="UP000001542"/>
    </source>
</evidence>
<dbReference type="VEuPathDB" id="TrichDB:TVAG_380260"/>
<name>A2DXG4_TRIV3</name>
<accession>A2DXG4</accession>
<dbReference type="KEGG" id="tva:4772915"/>
<reference evidence="1" key="2">
    <citation type="journal article" date="2007" name="Science">
        <title>Draft genome sequence of the sexually transmitted pathogen Trichomonas vaginalis.</title>
        <authorList>
            <person name="Carlton J.M."/>
            <person name="Hirt R.P."/>
            <person name="Silva J.C."/>
            <person name="Delcher A.L."/>
            <person name="Schatz M."/>
            <person name="Zhao Q."/>
            <person name="Wortman J.R."/>
            <person name="Bidwell S.L."/>
            <person name="Alsmark U.C.M."/>
            <person name="Besteiro S."/>
            <person name="Sicheritz-Ponten T."/>
            <person name="Noel C.J."/>
            <person name="Dacks J.B."/>
            <person name="Foster P.G."/>
            <person name="Simillion C."/>
            <person name="Van de Peer Y."/>
            <person name="Miranda-Saavedra D."/>
            <person name="Barton G.J."/>
            <person name="Westrop G.D."/>
            <person name="Mueller S."/>
            <person name="Dessi D."/>
            <person name="Fiori P.L."/>
            <person name="Ren Q."/>
            <person name="Paulsen I."/>
            <person name="Zhang H."/>
            <person name="Bastida-Corcuera F.D."/>
            <person name="Simoes-Barbosa A."/>
            <person name="Brown M.T."/>
            <person name="Hayes R.D."/>
            <person name="Mukherjee M."/>
            <person name="Okumura C.Y."/>
            <person name="Schneider R."/>
            <person name="Smith A.J."/>
            <person name="Vanacova S."/>
            <person name="Villalvazo M."/>
            <person name="Haas B.J."/>
            <person name="Pertea M."/>
            <person name="Feldblyum T.V."/>
            <person name="Utterback T.R."/>
            <person name="Shu C.L."/>
            <person name="Osoegawa K."/>
            <person name="de Jong P.J."/>
            <person name="Hrdy I."/>
            <person name="Horvathova L."/>
            <person name="Zubacova Z."/>
            <person name="Dolezal P."/>
            <person name="Malik S.B."/>
            <person name="Logsdon J.M. Jr."/>
            <person name="Henze K."/>
            <person name="Gupta A."/>
            <person name="Wang C.C."/>
            <person name="Dunne R.L."/>
            <person name="Upcroft J.A."/>
            <person name="Upcroft P."/>
            <person name="White O."/>
            <person name="Salzberg S.L."/>
            <person name="Tang P."/>
            <person name="Chiu C.-H."/>
            <person name="Lee Y.-S."/>
            <person name="Embley T.M."/>
            <person name="Coombs G.H."/>
            <person name="Mottram J.C."/>
            <person name="Tachezy J."/>
            <person name="Fraser-Liggett C.M."/>
            <person name="Johnson P.J."/>
        </authorList>
    </citation>
    <scope>NUCLEOTIDE SEQUENCE [LARGE SCALE GENOMIC DNA]</scope>
    <source>
        <strain evidence="1">G3</strain>
    </source>
</reference>
<keyword evidence="2" id="KW-1185">Reference proteome</keyword>
<reference evidence="1" key="1">
    <citation type="submission" date="2006-10" db="EMBL/GenBank/DDBJ databases">
        <authorList>
            <person name="Amadeo P."/>
            <person name="Zhao Q."/>
            <person name="Wortman J."/>
            <person name="Fraser-Liggett C."/>
            <person name="Carlton J."/>
        </authorList>
    </citation>
    <scope>NUCLEOTIDE SEQUENCE</scope>
    <source>
        <strain evidence="1">G3</strain>
    </source>
</reference>
<dbReference type="RefSeq" id="XP_001327139.1">
    <property type="nucleotide sequence ID" value="XM_001327104.1"/>
</dbReference>
<dbReference type="AlphaFoldDB" id="A2DXG4"/>
<evidence type="ECO:0000313" key="1">
    <source>
        <dbReference type="EMBL" id="EAY14916.1"/>
    </source>
</evidence>
<sequence length="346" mass="38740">MNVGIYWCLSLHRYWNEYYDDSLIYNSTILSSDRLEITSNVGNYRVAYCKFQNFNISSAVRLNSGKNNRTLIEDSFFIDCGLFQKVKPGNGGCALYVGVEGIIAVNRLCFVGTTGNTTDLHCNLYSAYNKPQYIPLRVNLTSAVNGRSSGNSAFSMYGGMVNFNNKNLTNNMALSNPGVRLVSAYNISKFSYNTILNNTNSNKAAISATFYISTTINGTVYINFTNNIQNEDQNCFYLNALQQIYIDSCSFSENNYTIFVNINSPQKYQSVLISNTYIDDFKPCSGTYALNFESNLTSYTNFPAPIVVNGDGVQVRKTHIYAEAKNFNDNAFAYGIIALYSFSSYN</sequence>
<dbReference type="InParanoid" id="A2DXG4"/>
<gene>
    <name evidence="1" type="ORF">TVAG_380260</name>
</gene>
<protein>
    <submittedName>
        <fullName evidence="1">Uncharacterized protein</fullName>
    </submittedName>
</protein>
<proteinExistence type="predicted"/>
<dbReference type="EMBL" id="DS113263">
    <property type="protein sequence ID" value="EAY14916.1"/>
    <property type="molecule type" value="Genomic_DNA"/>
</dbReference>